<dbReference type="Gene3D" id="2.40.240.10">
    <property type="entry name" value="Ribosomal Protein L25, Chain P"/>
    <property type="match status" value="1"/>
</dbReference>
<evidence type="ECO:0000256" key="14">
    <source>
        <dbReference type="ARBA" id="ARBA00047366"/>
    </source>
</evidence>
<dbReference type="NCBIfam" id="TIGR00408">
    <property type="entry name" value="proS_fam_I"/>
    <property type="match status" value="1"/>
</dbReference>
<evidence type="ECO:0000256" key="11">
    <source>
        <dbReference type="ARBA" id="ARBA00022917"/>
    </source>
</evidence>
<dbReference type="InterPro" id="IPR014729">
    <property type="entry name" value="Rossmann-like_a/b/a_fold"/>
</dbReference>
<dbReference type="PANTHER" id="PTHR43382">
    <property type="entry name" value="PROLYL-TRNA SYNTHETASE"/>
    <property type="match status" value="1"/>
</dbReference>
<keyword evidence="6" id="KW-0479">Metal-binding</keyword>
<reference evidence="23" key="1">
    <citation type="submission" date="2012-01" db="EMBL/GenBank/DDBJ databases">
        <title>The Genome Sequence of Oreochromis niloticus (Nile Tilapia).</title>
        <authorList>
            <consortium name="Broad Institute Genome Assembly Team"/>
            <consortium name="Broad Institute Sequencing Platform"/>
            <person name="Di Palma F."/>
            <person name="Johnson J."/>
            <person name="Lander E.S."/>
            <person name="Lindblad-Toh K."/>
        </authorList>
    </citation>
    <scope>NUCLEOTIDE SEQUENCE [LARGE SCALE GENOMIC DNA]</scope>
</reference>
<name>A0A669EJB2_ORENI</name>
<dbReference type="GO" id="GO:0004827">
    <property type="term" value="F:proline-tRNA ligase activity"/>
    <property type="evidence" value="ECO:0007669"/>
    <property type="project" value="UniProtKB-EC"/>
</dbReference>
<gene>
    <name evidence="22" type="primary">EPRS1</name>
    <name evidence="22" type="synonym">eprs1</name>
</gene>
<dbReference type="InterPro" id="IPR000924">
    <property type="entry name" value="Glu/Gln-tRNA-synth"/>
</dbReference>
<sequence>MALNLTINTSNPPLGALLTAEHVKSSVQVSVEEGKDTRLHISDSVQFSDDNSICRYLARVAPALGLYGSNMMEQTEVDHWLEFSARHLCNQPDLTVALAELDKALSLRTFLVGHALTLADLSVWAALKDHGEWPKQGKSFSHVSRWFFFLSSQVPFTAVGNKYASKKASMNKSKVEGKKADVGKFVELPGAEMGKVVVRFPPEASGYLHIGHAKAALLNQHYQVTFKGKLIMRFDDTNPEKEKEDFERVILEDVAMLQIHPDQFTYTSDHFPTIMKFAEKLLAEGKAYIDNTPPEQMKQEREQRVESSCRNNSVEQNMKMWSEMKAGTEYGQTCCMRAKIDMNSNNGCMRDPTLYRCKNAAHPRTRNTYRVYPTYDFACPIVDSLEGVTHALRTTEYHDRDEQFYWIINALGLRKPHVWEYARLNLNNTVLSKRKLTWFVDQGYVDGWDDPRFPTVRGVLRRGMTVEGLKQFIAAQGGSRSVVNMEWDKIWAFNKKLPVSCLKVIDPVAPRYTALSSSYVVPVSVPEATEEMKEIAKHPKNAEVGMKEVWYSPRVLIEGADAETFTEGETVTFINWGNLIITKINKGADGKVLSMEARLNLDNKDYKKTTKITWLAETNNSPLVPAICVNYQPLISKAVITKDDNFKDYINKHSKLEEKMLGDPCLKNLKKGDIIQLQRRGFYICDQPYEPVSPNSCKESPCVLIYIPDGHTKEMPTAGSKEKSKTQASDNTPASPAKAPTTSVPAPAPASAPAADLFSSIVAQGEAVRQLKAAKAPKDEVDKAVKQLLSLKEQFKQQTGVEYKPGMAPPASTPAPPTSSSDSTSCPYTRVAQQGELVRKLKAEQAPKDQIDAAVKQLLALKAEFKKLTGQDYKPGMVTLAPSASSPVTATSSSLPPPSSLGLYERVAQQGEVVRKLKSEKAPKDQVDAAVKQLLALKEEYKRITGQEYKPGVAPPQKAPAPVQNGSTNDLYEKVAEQGELVRKLKAEKAPKDQVDAAVKQLLALKAEYKQNTGKDYKPGLQAPASPAQTQSQTNSASTQSNSSPQAQELFSQVSQQGELVRKLKSEKAPKDQVDEAVKTLLDLKSKYKTLTGQDYKPVAAAGGTGGEDKNRKEKENKSEKQGGGGGGKKGKGDKGSQSKESSGGAGGAGEGQGPKKQTRLGLEAKKEENLADWYSQVITKAEMIEYYDVSGCYVLRPWAFSIWESIKDFFDKEIKKLGVENCYFPMFVSQAALEKEKSHIADFAPEVAWVTRSGKTELAEPIAVRPTSETVMYPAYAKWVQSHRDLPIKLNQWCNVVRWEFKHPQPFLRTREFLWQEGHTAFATKEEAAEEVLQILDLYARVYEELMAIPVVKGRKTEKEKFAGGDYTTTVEAFISASGRAIQGATSHHLGQNFSKMFEIVFEDPKRPGEKQLAFQNSWGITTRTIGVLTMVHGDNMGLVLPPRVACLQVVIIPCGITATLPEQEKEALLAQCTKYLKRLQEAGIRVKSDPRDNYSPGWKFNHWELKGVPIRLEVGPKDMQQKQCVAVRRDSGAKVTIPEAEVEKNLLNMLEDIQNSLFKKASDDLKSHMVAADTMEQFQKDLDQGKIVQIPFCGGIECEDWIKKTTAKDQDLEPGAPSMGAKSLCIPFTPLKTLQPGQKCVSGKEPAQYYTLFGRSY</sequence>
<dbReference type="InterPro" id="IPR017449">
    <property type="entry name" value="Pro-tRNA_synth_II"/>
</dbReference>
<dbReference type="InterPro" id="IPR011035">
    <property type="entry name" value="Ribosomal_bL25/Gln-tRNA_synth"/>
</dbReference>
<dbReference type="Gene3D" id="1.10.1160.10">
    <property type="entry name" value="Glutamyl-trna Synthetase, Domain 2"/>
    <property type="match status" value="1"/>
</dbReference>
<protein>
    <recommendedName>
        <fullName evidence="17">Bifunctional glutamate/proline--tRNA ligase</fullName>
        <ecNumber evidence="2">6.1.1.15</ecNumber>
        <ecNumber evidence="3">6.1.1.17</ecNumber>
    </recommendedName>
    <alternativeName>
        <fullName evidence="18">Bifunctional aminoacyl-tRNA synthetase</fullName>
    </alternativeName>
</protein>
<dbReference type="GeneID" id="100709836"/>
<dbReference type="FunFam" id="3.30.110.30:FF:000001">
    <property type="entry name" value="Bifunctional glutamate/proline--tRNA ligase"/>
    <property type="match status" value="1"/>
</dbReference>
<dbReference type="InterPro" id="IPR002314">
    <property type="entry name" value="aa-tRNA-synt_IIb"/>
</dbReference>
<evidence type="ECO:0000256" key="15">
    <source>
        <dbReference type="ARBA" id="ARBA00050792"/>
    </source>
</evidence>
<feature type="compositionally biased region" description="Polar residues" evidence="19">
    <location>
        <begin position="1049"/>
        <end position="1058"/>
    </location>
</feature>
<dbReference type="GO" id="GO:0046872">
    <property type="term" value="F:metal ion binding"/>
    <property type="evidence" value="ECO:0007669"/>
    <property type="project" value="UniProtKB-KW"/>
</dbReference>
<dbReference type="GO" id="GO:0004818">
    <property type="term" value="F:glutamate-tRNA ligase activity"/>
    <property type="evidence" value="ECO:0007669"/>
    <property type="project" value="UniProtKB-EC"/>
</dbReference>
<dbReference type="FunFam" id="3.90.800.10:FF:000001">
    <property type="entry name" value="Glutamine--tRNA ligase"/>
    <property type="match status" value="1"/>
</dbReference>
<evidence type="ECO:0000256" key="1">
    <source>
        <dbReference type="ARBA" id="ARBA00009968"/>
    </source>
</evidence>
<dbReference type="CDD" id="cd10309">
    <property type="entry name" value="GST_C_GluProRS_N"/>
    <property type="match status" value="1"/>
</dbReference>
<dbReference type="FunFam" id="3.40.50.800:FF:000005">
    <property type="entry name" value="bifunctional glutamate/proline--tRNA ligase"/>
    <property type="match status" value="1"/>
</dbReference>
<keyword evidence="12" id="KW-0030">Aminoacyl-tRNA synthetase</keyword>
<comment type="catalytic activity">
    <reaction evidence="14">
        <text>tRNA(Glu) + L-glutamate + ATP = L-glutamyl-tRNA(Glu) + AMP + diphosphate</text>
        <dbReference type="Rhea" id="RHEA:23540"/>
        <dbReference type="Rhea" id="RHEA-COMP:9663"/>
        <dbReference type="Rhea" id="RHEA-COMP:9680"/>
        <dbReference type="ChEBI" id="CHEBI:29985"/>
        <dbReference type="ChEBI" id="CHEBI:30616"/>
        <dbReference type="ChEBI" id="CHEBI:33019"/>
        <dbReference type="ChEBI" id="CHEBI:78442"/>
        <dbReference type="ChEBI" id="CHEBI:78520"/>
        <dbReference type="ChEBI" id="CHEBI:456215"/>
        <dbReference type="EC" id="6.1.1.17"/>
    </reaction>
    <physiologicalReaction direction="left-to-right" evidence="14">
        <dbReference type="Rhea" id="RHEA:23541"/>
    </physiologicalReaction>
</comment>
<evidence type="ECO:0000256" key="10">
    <source>
        <dbReference type="ARBA" id="ARBA00022884"/>
    </source>
</evidence>
<dbReference type="InterPro" id="IPR020059">
    <property type="entry name" value="Glu/Gln-tRNA-synth_Ib_codon-bd"/>
</dbReference>
<evidence type="ECO:0000256" key="12">
    <source>
        <dbReference type="ARBA" id="ARBA00023146"/>
    </source>
</evidence>
<dbReference type="Pfam" id="PF00587">
    <property type="entry name" value="tRNA-synt_2b"/>
    <property type="match status" value="1"/>
</dbReference>
<dbReference type="Gene3D" id="3.40.50.620">
    <property type="entry name" value="HUPs"/>
    <property type="match status" value="1"/>
</dbReference>
<dbReference type="Pfam" id="PF20974">
    <property type="entry name" value="tRNA-synt_1c_C2"/>
    <property type="match status" value="1"/>
</dbReference>
<feature type="region of interest" description="Disordered" evidence="19">
    <location>
        <begin position="948"/>
        <end position="967"/>
    </location>
</feature>
<dbReference type="FunFam" id="1.10.287.10:FF:000004">
    <property type="entry name" value="bifunctional glutamate/proline--tRNA ligase"/>
    <property type="match status" value="2"/>
</dbReference>
<dbReference type="OrthoDB" id="1350766at2759"/>
<dbReference type="InterPro" id="IPR004526">
    <property type="entry name" value="Glu-tRNA-synth_arc/euk"/>
</dbReference>
<dbReference type="InterPro" id="IPR006195">
    <property type="entry name" value="aa-tRNA-synth_II"/>
</dbReference>
<keyword evidence="13" id="KW-0511">Multifunctional enzyme</keyword>
<feature type="domain" description="WHEP-TRS" evidence="21">
    <location>
        <begin position="967"/>
        <end position="1023"/>
    </location>
</feature>
<evidence type="ECO:0000256" key="4">
    <source>
        <dbReference type="ARBA" id="ARBA00022553"/>
    </source>
</evidence>
<dbReference type="InterPro" id="IPR004154">
    <property type="entry name" value="Anticodon-bd"/>
</dbReference>
<dbReference type="Gene3D" id="3.90.800.10">
    <property type="entry name" value="Glutamyl-tRNA Synthetase, Domain 3"/>
    <property type="match status" value="1"/>
</dbReference>
<dbReference type="InterPro" id="IPR000738">
    <property type="entry name" value="WHEP-TRS_dom"/>
</dbReference>
<evidence type="ECO:0000256" key="9">
    <source>
        <dbReference type="ARBA" id="ARBA00022840"/>
    </source>
</evidence>
<evidence type="ECO:0000256" key="2">
    <source>
        <dbReference type="ARBA" id="ARBA00012831"/>
    </source>
</evidence>
<dbReference type="Pfam" id="PF09180">
    <property type="entry name" value="ProRS-C_1"/>
    <property type="match status" value="1"/>
</dbReference>
<dbReference type="PROSITE" id="PS50862">
    <property type="entry name" value="AA_TRNA_LIGASE_II"/>
    <property type="match status" value="1"/>
</dbReference>
<dbReference type="PRINTS" id="PR00987">
    <property type="entry name" value="TRNASYNTHGLU"/>
</dbReference>
<dbReference type="InterPro" id="IPR020056">
    <property type="entry name" value="Rbsml_bL25/Gln-tRNA_synth_N"/>
</dbReference>
<comment type="similarity">
    <text evidence="1">In the C-terminal section; belongs to the class-II aminoacyl-tRNA synthetase family.</text>
</comment>
<dbReference type="GeneTree" id="ENSGT00550000074815"/>
<keyword evidence="10" id="KW-0694">RNA-binding</keyword>
<evidence type="ECO:0000256" key="7">
    <source>
        <dbReference type="ARBA" id="ARBA00022741"/>
    </source>
</evidence>
<dbReference type="Ensembl" id="ENSONIT00000077233.1">
    <property type="protein sequence ID" value="ENSONIP00000071509.1"/>
    <property type="gene ID" value="ENSONIG00000003054.2"/>
</dbReference>
<dbReference type="InterPro" id="IPR036621">
    <property type="entry name" value="Anticodon-bd_dom_sf"/>
</dbReference>
<dbReference type="EC" id="6.1.1.17" evidence="3"/>
<dbReference type="SUPFAM" id="SSF47616">
    <property type="entry name" value="GST C-terminal domain-like"/>
    <property type="match status" value="1"/>
</dbReference>
<keyword evidence="7" id="KW-0547">Nucleotide-binding</keyword>
<evidence type="ECO:0000256" key="5">
    <source>
        <dbReference type="ARBA" id="ARBA00022598"/>
    </source>
</evidence>
<keyword evidence="4" id="KW-0597">Phosphoprotein</keyword>
<proteinExistence type="inferred from homology"/>
<dbReference type="InterPro" id="IPR036282">
    <property type="entry name" value="Glutathione-S-Trfase_C_sf"/>
</dbReference>
<dbReference type="InterPro" id="IPR016061">
    <property type="entry name" value="Pro-tRNA_ligase_II_C"/>
</dbReference>
<evidence type="ECO:0000256" key="16">
    <source>
        <dbReference type="ARBA" id="ARBA00061295"/>
    </source>
</evidence>
<keyword evidence="11" id="KW-0648">Protein biosynthesis</keyword>
<dbReference type="PROSITE" id="PS51185">
    <property type="entry name" value="WHEP_TRS_2"/>
    <property type="match status" value="5"/>
</dbReference>
<feature type="region of interest" description="Disordered" evidence="19">
    <location>
        <begin position="1014"/>
        <end position="1072"/>
    </location>
</feature>
<dbReference type="GO" id="GO:0006424">
    <property type="term" value="P:glutamyl-tRNA aminoacylation"/>
    <property type="evidence" value="ECO:0007669"/>
    <property type="project" value="InterPro"/>
</dbReference>
<organism evidence="22 23">
    <name type="scientific">Oreochromis niloticus</name>
    <name type="common">Nile tilapia</name>
    <name type="synonym">Tilapia nilotica</name>
    <dbReference type="NCBI Taxonomy" id="8128"/>
    <lineage>
        <taxon>Eukaryota</taxon>
        <taxon>Metazoa</taxon>
        <taxon>Chordata</taxon>
        <taxon>Craniata</taxon>
        <taxon>Vertebrata</taxon>
        <taxon>Euteleostomi</taxon>
        <taxon>Actinopterygii</taxon>
        <taxon>Neopterygii</taxon>
        <taxon>Teleostei</taxon>
        <taxon>Neoteleostei</taxon>
        <taxon>Acanthomorphata</taxon>
        <taxon>Ovalentaria</taxon>
        <taxon>Cichlomorphae</taxon>
        <taxon>Cichliformes</taxon>
        <taxon>Cichlidae</taxon>
        <taxon>African cichlids</taxon>
        <taxon>Pseudocrenilabrinae</taxon>
        <taxon>Oreochromini</taxon>
        <taxon>Oreochromis</taxon>
    </lineage>
</organism>
<dbReference type="CDD" id="cd00862">
    <property type="entry name" value="ProRS_anticodon_zinc"/>
    <property type="match status" value="1"/>
</dbReference>
<comment type="catalytic activity">
    <reaction evidence="15">
        <text>tRNA(Pro) + L-proline + ATP = L-prolyl-tRNA(Pro) + AMP + diphosphate</text>
        <dbReference type="Rhea" id="RHEA:14305"/>
        <dbReference type="Rhea" id="RHEA-COMP:9700"/>
        <dbReference type="Rhea" id="RHEA-COMP:9702"/>
        <dbReference type="ChEBI" id="CHEBI:30616"/>
        <dbReference type="ChEBI" id="CHEBI:33019"/>
        <dbReference type="ChEBI" id="CHEBI:60039"/>
        <dbReference type="ChEBI" id="CHEBI:78442"/>
        <dbReference type="ChEBI" id="CHEBI:78532"/>
        <dbReference type="ChEBI" id="CHEBI:456215"/>
        <dbReference type="EC" id="6.1.1.15"/>
    </reaction>
    <physiologicalReaction direction="left-to-right" evidence="15">
        <dbReference type="Rhea" id="RHEA:14306"/>
    </physiologicalReaction>
</comment>
<evidence type="ECO:0000256" key="6">
    <source>
        <dbReference type="ARBA" id="ARBA00022723"/>
    </source>
</evidence>
<dbReference type="SMART" id="SM00991">
    <property type="entry name" value="WHEP-TRS"/>
    <property type="match status" value="5"/>
</dbReference>
<feature type="compositionally biased region" description="Low complexity" evidence="19">
    <location>
        <begin position="1022"/>
        <end position="1048"/>
    </location>
</feature>
<dbReference type="InterPro" id="IPR001412">
    <property type="entry name" value="aa-tRNA-synth_I_CS"/>
</dbReference>
<dbReference type="GO" id="GO:0017101">
    <property type="term" value="C:aminoacyl-tRNA synthetase multienzyme complex"/>
    <property type="evidence" value="ECO:0007669"/>
    <property type="project" value="TreeGrafter"/>
</dbReference>
<dbReference type="GO" id="GO:0005737">
    <property type="term" value="C:cytoplasm"/>
    <property type="evidence" value="ECO:0007669"/>
    <property type="project" value="InterPro"/>
</dbReference>
<dbReference type="PROSITE" id="PS00178">
    <property type="entry name" value="AA_TRNA_LIGASE_I"/>
    <property type="match status" value="1"/>
</dbReference>
<dbReference type="Pfam" id="PF03129">
    <property type="entry name" value="HGTP_anticodon"/>
    <property type="match status" value="1"/>
</dbReference>
<feature type="compositionally biased region" description="Pro residues" evidence="19">
    <location>
        <begin position="807"/>
        <end position="817"/>
    </location>
</feature>
<feature type="region of interest" description="Disordered" evidence="19">
    <location>
        <begin position="1097"/>
        <end position="1158"/>
    </location>
</feature>
<reference evidence="22" key="2">
    <citation type="submission" date="2025-08" db="UniProtKB">
        <authorList>
            <consortium name="Ensembl"/>
        </authorList>
    </citation>
    <scope>IDENTIFICATION</scope>
</reference>
<dbReference type="Pfam" id="PF00458">
    <property type="entry name" value="WHEP-TRS"/>
    <property type="match status" value="5"/>
</dbReference>
<dbReference type="EC" id="6.1.1.15" evidence="2"/>
<dbReference type="SUPFAM" id="SSF64586">
    <property type="entry name" value="C-terminal domain of ProRS"/>
    <property type="match status" value="1"/>
</dbReference>
<dbReference type="Gene3D" id="3.30.930.10">
    <property type="entry name" value="Bira Bifunctional Protein, Domain 2"/>
    <property type="match status" value="1"/>
</dbReference>
<dbReference type="InterPro" id="IPR020058">
    <property type="entry name" value="Glu/Gln-tRNA-synth_Ib_cat-dom"/>
</dbReference>
<dbReference type="InterPro" id="IPR033721">
    <property type="entry name" value="ProRS_core_arch_euk"/>
</dbReference>
<dbReference type="CDD" id="cd00936">
    <property type="entry name" value="WEPRS_RNA"/>
    <property type="match status" value="5"/>
</dbReference>
<feature type="domain" description="WHEP-TRS" evidence="21">
    <location>
        <begin position="823"/>
        <end position="879"/>
    </location>
</feature>
<evidence type="ECO:0000313" key="23">
    <source>
        <dbReference type="Proteomes" id="UP000005207"/>
    </source>
</evidence>
<dbReference type="GO" id="GO:0006433">
    <property type="term" value="P:prolyl-tRNA aminoacylation"/>
    <property type="evidence" value="ECO:0007669"/>
    <property type="project" value="InterPro"/>
</dbReference>
<feature type="region of interest" description="Disordered" evidence="19">
    <location>
        <begin position="713"/>
        <end position="751"/>
    </location>
</feature>
<dbReference type="HAMAP" id="MF_01571">
    <property type="entry name" value="Pro_tRNA_synth_type3"/>
    <property type="match status" value="1"/>
</dbReference>
<dbReference type="SUPFAM" id="SSF55681">
    <property type="entry name" value="Class II aaRS and biotin synthetases"/>
    <property type="match status" value="1"/>
</dbReference>
<dbReference type="RefSeq" id="XP_025763701.1">
    <property type="nucleotide sequence ID" value="XM_025907916.1"/>
</dbReference>
<feature type="compositionally biased region" description="Gly residues" evidence="19">
    <location>
        <begin position="1144"/>
        <end position="1153"/>
    </location>
</feature>
<dbReference type="Pfam" id="PF00749">
    <property type="entry name" value="tRNA-synt_1c"/>
    <property type="match status" value="1"/>
</dbReference>
<dbReference type="InterPro" id="IPR045864">
    <property type="entry name" value="aa-tRNA-synth_II/BPL/LPL"/>
</dbReference>
<feature type="domain" description="WHEP-TRS" evidence="21">
    <location>
        <begin position="1046"/>
        <end position="1102"/>
    </location>
</feature>
<evidence type="ECO:0000256" key="13">
    <source>
        <dbReference type="ARBA" id="ARBA00023268"/>
    </source>
</evidence>
<feature type="compositionally biased region" description="Low complexity" evidence="19">
    <location>
        <begin position="818"/>
        <end position="827"/>
    </location>
</feature>
<dbReference type="FunFam" id="1.10.1160.10:FF:000001">
    <property type="entry name" value="Glutamine--tRNA ligase"/>
    <property type="match status" value="1"/>
</dbReference>
<dbReference type="Proteomes" id="UP000005207">
    <property type="component" value="Linkage group LG1"/>
</dbReference>
<evidence type="ECO:0000256" key="17">
    <source>
        <dbReference type="ARBA" id="ARBA00067786"/>
    </source>
</evidence>
<dbReference type="InterPro" id="IPR049437">
    <property type="entry name" value="tRNA-synt_1c_C2"/>
</dbReference>
<dbReference type="CDD" id="cd00778">
    <property type="entry name" value="ProRS_core_arch_euk"/>
    <property type="match status" value="1"/>
</dbReference>
<dbReference type="Pfam" id="PF03950">
    <property type="entry name" value="tRNA-synt_1c_C"/>
    <property type="match status" value="1"/>
</dbReference>
<evidence type="ECO:0000256" key="19">
    <source>
        <dbReference type="SAM" id="MobiDB-lite"/>
    </source>
</evidence>
<dbReference type="SMART" id="SM00946">
    <property type="entry name" value="ProRS-C_1"/>
    <property type="match status" value="1"/>
</dbReference>
<dbReference type="Gene3D" id="1.10.287.10">
    <property type="entry name" value="S15/NS1, RNA-binding"/>
    <property type="match status" value="5"/>
</dbReference>
<dbReference type="GO" id="GO:0003723">
    <property type="term" value="F:RNA binding"/>
    <property type="evidence" value="ECO:0007669"/>
    <property type="project" value="UniProtKB-KW"/>
</dbReference>
<dbReference type="SUPFAM" id="SSF52954">
    <property type="entry name" value="Class II aaRS ABD-related"/>
    <property type="match status" value="1"/>
</dbReference>
<keyword evidence="23" id="KW-1185">Reference proteome</keyword>
<keyword evidence="5" id="KW-0436">Ligase</keyword>
<evidence type="ECO:0000259" key="20">
    <source>
        <dbReference type="PROSITE" id="PS50862"/>
    </source>
</evidence>
<evidence type="ECO:0000256" key="3">
    <source>
        <dbReference type="ARBA" id="ARBA00012835"/>
    </source>
</evidence>
<evidence type="ECO:0000313" key="22">
    <source>
        <dbReference type="Ensembl" id="ENSONIP00000071509.1"/>
    </source>
</evidence>
<dbReference type="Gene3D" id="3.40.50.800">
    <property type="entry name" value="Anticodon-binding domain"/>
    <property type="match status" value="1"/>
</dbReference>
<reference evidence="22" key="3">
    <citation type="submission" date="2025-09" db="UniProtKB">
        <authorList>
            <consortium name="Ensembl"/>
        </authorList>
    </citation>
    <scope>IDENTIFICATION</scope>
</reference>
<evidence type="ECO:0000259" key="21">
    <source>
        <dbReference type="PROSITE" id="PS51185"/>
    </source>
</evidence>
<dbReference type="SUPFAM" id="SSF47060">
    <property type="entry name" value="S15/NS1 RNA-binding domain"/>
    <property type="match status" value="5"/>
</dbReference>
<dbReference type="GO" id="GO:0005524">
    <property type="term" value="F:ATP binding"/>
    <property type="evidence" value="ECO:0007669"/>
    <property type="project" value="UniProtKB-KW"/>
</dbReference>
<dbReference type="Gene3D" id="3.30.110.30">
    <property type="entry name" value="C-terminal domain of ProRS"/>
    <property type="match status" value="1"/>
</dbReference>
<dbReference type="InterPro" id="IPR020061">
    <property type="entry name" value="Glu_tRNA_lig_a-bdl"/>
</dbReference>
<feature type="compositionally biased region" description="Basic and acidic residues" evidence="19">
    <location>
        <begin position="1060"/>
        <end position="1072"/>
    </location>
</feature>
<dbReference type="NCBIfam" id="TIGR00463">
    <property type="entry name" value="gltX_arch"/>
    <property type="match status" value="1"/>
</dbReference>
<dbReference type="FunFam" id="3.40.50.620:FF:000070">
    <property type="entry name" value="Bifunctional glutamate/proline--tRNA ligase"/>
    <property type="match status" value="1"/>
</dbReference>
<keyword evidence="9" id="KW-0067">ATP-binding</keyword>
<dbReference type="Gene3D" id="1.20.1050.130">
    <property type="match status" value="1"/>
</dbReference>
<feature type="compositionally biased region" description="Basic and acidic residues" evidence="19">
    <location>
        <begin position="713"/>
        <end position="725"/>
    </location>
</feature>
<dbReference type="PROSITE" id="PS00762">
    <property type="entry name" value="WHEP_TRS_1"/>
    <property type="match status" value="4"/>
</dbReference>
<feature type="domain" description="WHEP-TRS" evidence="21">
    <location>
        <begin position="899"/>
        <end position="955"/>
    </location>
</feature>
<dbReference type="InterPro" id="IPR009068">
    <property type="entry name" value="uS15_NS1_RNA-bd_sf"/>
</dbReference>
<dbReference type="PANTHER" id="PTHR43382:SF2">
    <property type="entry name" value="BIFUNCTIONAL GLUTAMATE_PROLINE--TRNA LIGASE"/>
    <property type="match status" value="1"/>
</dbReference>
<dbReference type="FunFam" id="1.10.287.10:FF:000006">
    <property type="entry name" value="Bifunctional glutamate/proline--tRNA ligase"/>
    <property type="match status" value="3"/>
</dbReference>
<feature type="compositionally biased region" description="Basic and acidic residues" evidence="19">
    <location>
        <begin position="1107"/>
        <end position="1121"/>
    </location>
</feature>
<dbReference type="InterPro" id="IPR004499">
    <property type="entry name" value="Pro-tRNA-ligase_IIa_arc-type"/>
</dbReference>
<evidence type="ECO:0000256" key="18">
    <source>
        <dbReference type="ARBA" id="ARBA00076053"/>
    </source>
</evidence>
<feature type="domain" description="Aminoacyl-transfer RNA synthetases class-II family profile" evidence="20">
    <location>
        <begin position="1192"/>
        <end position="1443"/>
    </location>
</feature>
<feature type="region of interest" description="Disordered" evidence="19">
    <location>
        <begin position="802"/>
        <end position="827"/>
    </location>
</feature>
<accession>A0A669EJB2</accession>
<feature type="domain" description="WHEP-TRS" evidence="21">
    <location>
        <begin position="753"/>
        <end position="809"/>
    </location>
</feature>
<dbReference type="SUPFAM" id="SSF52374">
    <property type="entry name" value="Nucleotidylyl transferase"/>
    <property type="match status" value="1"/>
</dbReference>
<feature type="compositionally biased region" description="Low complexity" evidence="19">
    <location>
        <begin position="732"/>
        <end position="751"/>
    </location>
</feature>
<comment type="similarity">
    <text evidence="16">In the N-terminal section; belongs to the class-I aminoacyl-tRNA synthetase family. Glutamate--tRNA ligase type 2 subfamily.</text>
</comment>
<keyword evidence="8" id="KW-0862">Zinc</keyword>
<evidence type="ECO:0000256" key="8">
    <source>
        <dbReference type="ARBA" id="ARBA00022833"/>
    </source>
</evidence>
<dbReference type="SUPFAM" id="SSF50715">
    <property type="entry name" value="Ribosomal protein L25-like"/>
    <property type="match status" value="1"/>
</dbReference>
<dbReference type="FunFam" id="3.30.930.10:FF:000007">
    <property type="entry name" value="Bifunctional glutamate/proline--tRNA ligase"/>
    <property type="match status" value="1"/>
</dbReference>